<gene>
    <name evidence="1" type="ORF">EDB95_5212</name>
</gene>
<dbReference type="RefSeq" id="WP_133999474.1">
    <property type="nucleotide sequence ID" value="NZ_SODV01000002.1"/>
</dbReference>
<name>A0A4R8DJ60_9BACT</name>
<sequence length="247" mass="25888">MRTVSLLLTLYLLLIVVPACKKSGSTPPQKNIAYIYLAGTTDAEAFKTLLQANGCAVTLVEKSNVATASFAAYDLIVIDDSSSNFGGTGTPYSSAFTNWSTADSAAIQGAHKPLLLVGLGGMLYANRIKGPVDLVTDMTSAPIDTVQVGGIPASLFQSPLTVTIPANDELALYTAPSEIVEMYYAAPVPGVSFIARNNYTTPITATYGAIGTVAGQYGFWGPRGRTTTLTTTGQALLVNFVFYCSGL</sequence>
<evidence type="ECO:0000313" key="1">
    <source>
        <dbReference type="EMBL" id="TDW97364.1"/>
    </source>
</evidence>
<protein>
    <submittedName>
        <fullName evidence="1">Uncharacterized protein</fullName>
    </submittedName>
</protein>
<organism evidence="1 2">
    <name type="scientific">Dinghuibacter silviterrae</name>
    <dbReference type="NCBI Taxonomy" id="1539049"/>
    <lineage>
        <taxon>Bacteria</taxon>
        <taxon>Pseudomonadati</taxon>
        <taxon>Bacteroidota</taxon>
        <taxon>Chitinophagia</taxon>
        <taxon>Chitinophagales</taxon>
        <taxon>Chitinophagaceae</taxon>
        <taxon>Dinghuibacter</taxon>
    </lineage>
</organism>
<dbReference type="AlphaFoldDB" id="A0A4R8DJ60"/>
<reference evidence="1 2" key="1">
    <citation type="submission" date="2019-03" db="EMBL/GenBank/DDBJ databases">
        <title>Genomic Encyclopedia of Type Strains, Phase IV (KMG-IV): sequencing the most valuable type-strain genomes for metagenomic binning, comparative biology and taxonomic classification.</title>
        <authorList>
            <person name="Goeker M."/>
        </authorList>
    </citation>
    <scope>NUCLEOTIDE SEQUENCE [LARGE SCALE GENOMIC DNA]</scope>
    <source>
        <strain evidence="1 2">DSM 100059</strain>
    </source>
</reference>
<comment type="caution">
    <text evidence="1">The sequence shown here is derived from an EMBL/GenBank/DDBJ whole genome shotgun (WGS) entry which is preliminary data.</text>
</comment>
<accession>A0A4R8DJ60</accession>
<keyword evidence="2" id="KW-1185">Reference proteome</keyword>
<evidence type="ECO:0000313" key="2">
    <source>
        <dbReference type="Proteomes" id="UP000294498"/>
    </source>
</evidence>
<dbReference type="EMBL" id="SODV01000002">
    <property type="protein sequence ID" value="TDW97364.1"/>
    <property type="molecule type" value="Genomic_DNA"/>
</dbReference>
<proteinExistence type="predicted"/>
<dbReference type="Proteomes" id="UP000294498">
    <property type="component" value="Unassembled WGS sequence"/>
</dbReference>